<proteinExistence type="predicted"/>
<evidence type="ECO:0000256" key="1">
    <source>
        <dbReference type="ARBA" id="ARBA00022441"/>
    </source>
</evidence>
<dbReference type="InterPro" id="IPR011333">
    <property type="entry name" value="SKP1/BTB/POZ_sf"/>
</dbReference>
<dbReference type="InterPro" id="IPR006652">
    <property type="entry name" value="Kelch_1"/>
</dbReference>
<dbReference type="SUPFAM" id="SSF54695">
    <property type="entry name" value="POZ domain"/>
    <property type="match status" value="1"/>
</dbReference>
<dbReference type="PROSITE" id="PS50097">
    <property type="entry name" value="BTB"/>
    <property type="match status" value="1"/>
</dbReference>
<dbReference type="InterPro" id="IPR015915">
    <property type="entry name" value="Kelch-typ_b-propeller"/>
</dbReference>
<dbReference type="Proteomes" id="UP000095280">
    <property type="component" value="Unplaced"/>
</dbReference>
<dbReference type="Gene3D" id="1.25.40.420">
    <property type="match status" value="1"/>
</dbReference>
<dbReference type="Pfam" id="PF07707">
    <property type="entry name" value="BACK"/>
    <property type="match status" value="1"/>
</dbReference>
<evidence type="ECO:0000313" key="5">
    <source>
        <dbReference type="WBParaSite" id="maker-uti_cns_0008504-snap-gene-0.6-mRNA-1"/>
    </source>
</evidence>
<name>A0A1I8HWL3_9PLAT</name>
<dbReference type="InterPro" id="IPR000210">
    <property type="entry name" value="BTB/POZ_dom"/>
</dbReference>
<accession>A0A1I8HWL3</accession>
<dbReference type="SMART" id="SM00612">
    <property type="entry name" value="Kelch"/>
    <property type="match status" value="6"/>
</dbReference>
<keyword evidence="4" id="KW-1185">Reference proteome</keyword>
<protein>
    <submittedName>
        <fullName evidence="5">BTB domain-containing protein</fullName>
    </submittedName>
</protein>
<dbReference type="Pfam" id="PF01344">
    <property type="entry name" value="Kelch_1"/>
    <property type="match status" value="1"/>
</dbReference>
<dbReference type="SMART" id="SM00875">
    <property type="entry name" value="BACK"/>
    <property type="match status" value="1"/>
</dbReference>
<dbReference type="Pfam" id="PF00651">
    <property type="entry name" value="BTB"/>
    <property type="match status" value="1"/>
</dbReference>
<evidence type="ECO:0000259" key="3">
    <source>
        <dbReference type="PROSITE" id="PS50097"/>
    </source>
</evidence>
<dbReference type="Gene3D" id="3.30.710.10">
    <property type="entry name" value="Potassium Channel Kv1.1, Chain A"/>
    <property type="match status" value="1"/>
</dbReference>
<dbReference type="InterPro" id="IPR011705">
    <property type="entry name" value="BACK"/>
</dbReference>
<organism evidence="4 5">
    <name type="scientific">Macrostomum lignano</name>
    <dbReference type="NCBI Taxonomy" id="282301"/>
    <lineage>
        <taxon>Eukaryota</taxon>
        <taxon>Metazoa</taxon>
        <taxon>Spiralia</taxon>
        <taxon>Lophotrochozoa</taxon>
        <taxon>Platyhelminthes</taxon>
        <taxon>Rhabditophora</taxon>
        <taxon>Macrostomorpha</taxon>
        <taxon>Macrostomida</taxon>
        <taxon>Macrostomidae</taxon>
        <taxon>Macrostomum</taxon>
    </lineage>
</organism>
<dbReference type="FunFam" id="1.25.40.420:FF:000001">
    <property type="entry name" value="Kelch-like family member 12"/>
    <property type="match status" value="1"/>
</dbReference>
<evidence type="ECO:0000256" key="2">
    <source>
        <dbReference type="ARBA" id="ARBA00022737"/>
    </source>
</evidence>
<dbReference type="PANTHER" id="PTHR24412">
    <property type="entry name" value="KELCH PROTEIN"/>
    <property type="match status" value="1"/>
</dbReference>
<keyword evidence="1" id="KW-0880">Kelch repeat</keyword>
<dbReference type="WBParaSite" id="maker-uti_cns_0008504-snap-gene-0.6-mRNA-1">
    <property type="protein sequence ID" value="maker-uti_cns_0008504-snap-gene-0.6-mRNA-1"/>
    <property type="gene ID" value="maker-uti_cns_0008504-snap-gene-0.6"/>
</dbReference>
<dbReference type="InterPro" id="IPR017096">
    <property type="entry name" value="BTB-kelch_protein"/>
</dbReference>
<dbReference type="PANTHER" id="PTHR24412:SF450">
    <property type="entry name" value="KELCH-LIKE PROTEIN DIABLO"/>
    <property type="match status" value="1"/>
</dbReference>
<dbReference type="PIRSF" id="PIRSF037037">
    <property type="entry name" value="Kelch-like_protein_gigaxonin"/>
    <property type="match status" value="1"/>
</dbReference>
<dbReference type="SMART" id="SM00225">
    <property type="entry name" value="BTB"/>
    <property type="match status" value="1"/>
</dbReference>
<reference evidence="5" key="1">
    <citation type="submission" date="2016-11" db="UniProtKB">
        <authorList>
            <consortium name="WormBaseParasite"/>
        </authorList>
    </citation>
    <scope>IDENTIFICATION</scope>
</reference>
<dbReference type="AlphaFoldDB" id="A0A1I8HWL3"/>
<dbReference type="Gene3D" id="2.120.10.80">
    <property type="entry name" value="Kelch-type beta propeller"/>
    <property type="match status" value="2"/>
</dbReference>
<keyword evidence="2" id="KW-0677">Repeat</keyword>
<evidence type="ECO:0000313" key="4">
    <source>
        <dbReference type="Proteomes" id="UP000095280"/>
    </source>
</evidence>
<feature type="domain" description="BTB" evidence="3">
    <location>
        <begin position="97"/>
        <end position="180"/>
    </location>
</feature>
<dbReference type="SUPFAM" id="SSF117281">
    <property type="entry name" value="Kelch motif"/>
    <property type="match status" value="2"/>
</dbReference>
<sequence>ASYLSLAANHSASRSLPANAAESQRTLPQPLQLRAQAVAPSSPVRSDMIECGLQPSETATDNQSDSDSAIVDLVTDVEHPDRLLRQMAACWSDEALTDVTLIAYADSCSDAAGSGSVQSTCLRIPAHKLVLSAGSDYFRAMFQGRMSEAAASEVALHEVEPEALRQCVSFLYTGTLQLGQDNVESLLSAACLLQIRAVIDAASQYLAKQLHASNCLGIGQFAALRNCSKLQQAASAFAVANFPSVLMHQEFLGLSIDELVALLDSDELRVANESVVFEAILKWCDSDLAQRRADFPRALQTVRLCRLPPDYLANRVESHPLVRDCAVCLRQVLQAYRHQLRPQLQLQHACPRPRLSTVGKLLLLGGVADTPLTEILAYDPFINKWYPAGQLDSPRLQFGVACLPDNRIIVVGGRDGLKTTSSVICANLSGSGGGPVAWTSLQSMNTHRHGLGVGILAGVVYAIGGHDGWSYLNTVERWDTGAKSWSYVSPMSLPRSTVGVAALHGRLYAVGGRDGSSCLKTVESFNPHSQRWSLCAPLLKRRGGAGVSALGDHIYAVGGHDAPSSNPSAKRFACVERYDPLTDQWTLLASLSSPREAAAVGALGSLLVVCGGYDGTTHCDCVDLYDPATARWSSGATLPSGRAGAAAVAFAAA</sequence>
<dbReference type="Pfam" id="PF24681">
    <property type="entry name" value="Kelch_KLHDC2_KLHL20_DRC7"/>
    <property type="match status" value="1"/>
</dbReference>